<dbReference type="InterPro" id="IPR013601">
    <property type="entry name" value="FAE1_typ3_polyketide_synth"/>
</dbReference>
<dbReference type="GO" id="GO:0009922">
    <property type="term" value="F:fatty acid elongase activity"/>
    <property type="evidence" value="ECO:0007669"/>
    <property type="project" value="UniProtKB-EC"/>
</dbReference>
<reference evidence="4" key="2">
    <citation type="submission" date="2022-03" db="EMBL/GenBank/DDBJ databases">
        <title>Draft title - Genomic analysis of global carrot germplasm unveils the trajectory of domestication and the origin of high carotenoid orange carrot.</title>
        <authorList>
            <person name="Iorizzo M."/>
            <person name="Ellison S."/>
            <person name="Senalik D."/>
            <person name="Macko-Podgorni A."/>
            <person name="Grzebelus D."/>
            <person name="Bostan H."/>
            <person name="Rolling W."/>
            <person name="Curaba J."/>
            <person name="Simon P."/>
        </authorList>
    </citation>
    <scope>NUCLEOTIDE SEQUENCE</scope>
    <source>
        <tissue evidence="4">Leaf</tissue>
    </source>
</reference>
<dbReference type="EC" id="2.3.1.-" evidence="3"/>
<dbReference type="GO" id="GO:0016020">
    <property type="term" value="C:membrane"/>
    <property type="evidence" value="ECO:0007669"/>
    <property type="project" value="InterPro"/>
</dbReference>
<dbReference type="InterPro" id="IPR012392">
    <property type="entry name" value="3-ktacl-CoA_syn"/>
</dbReference>
<dbReference type="PIRSF" id="PIRSF036417">
    <property type="entry name" value="3-ktacl-CoA_syn"/>
    <property type="match status" value="1"/>
</dbReference>
<comment type="similarity">
    <text evidence="3">Belongs to the thiolase-like superfamily. Chalcone/stilbene synthases family.</text>
</comment>
<keyword evidence="3" id="KW-0808">Transferase</keyword>
<comment type="pathway">
    <text evidence="3">Lipid metabolism; fatty acid biosynthesis.</text>
</comment>
<dbReference type="SUPFAM" id="SSF53901">
    <property type="entry name" value="Thiolase-like"/>
    <property type="match status" value="2"/>
</dbReference>
<dbReference type="CDD" id="cd00831">
    <property type="entry name" value="CHS_like"/>
    <property type="match status" value="1"/>
</dbReference>
<evidence type="ECO:0000256" key="3">
    <source>
        <dbReference type="PIRNR" id="PIRNR036417"/>
    </source>
</evidence>
<dbReference type="EMBL" id="CP093344">
    <property type="protein sequence ID" value="WOG88943.1"/>
    <property type="molecule type" value="Genomic_DNA"/>
</dbReference>
<dbReference type="GO" id="GO:0006633">
    <property type="term" value="P:fatty acid biosynthetic process"/>
    <property type="evidence" value="ECO:0007669"/>
    <property type="project" value="UniProtKB-UniPathway"/>
</dbReference>
<organism evidence="4 5">
    <name type="scientific">Daucus carota subsp. sativus</name>
    <name type="common">Carrot</name>
    <dbReference type="NCBI Taxonomy" id="79200"/>
    <lineage>
        <taxon>Eukaryota</taxon>
        <taxon>Viridiplantae</taxon>
        <taxon>Streptophyta</taxon>
        <taxon>Embryophyta</taxon>
        <taxon>Tracheophyta</taxon>
        <taxon>Spermatophyta</taxon>
        <taxon>Magnoliopsida</taxon>
        <taxon>eudicotyledons</taxon>
        <taxon>Gunneridae</taxon>
        <taxon>Pentapetalae</taxon>
        <taxon>asterids</taxon>
        <taxon>campanulids</taxon>
        <taxon>Apiales</taxon>
        <taxon>Apiaceae</taxon>
        <taxon>Apioideae</taxon>
        <taxon>Scandiceae</taxon>
        <taxon>Daucinae</taxon>
        <taxon>Daucus</taxon>
        <taxon>Daucus sect. Daucus</taxon>
    </lineage>
</organism>
<keyword evidence="1 3" id="KW-0012">Acyltransferase</keyword>
<keyword evidence="5" id="KW-1185">Reference proteome</keyword>
<protein>
    <recommendedName>
        <fullName evidence="3">3-ketoacyl-CoA synthase</fullName>
        <ecNumber evidence="3">2.3.1.-</ecNumber>
    </recommendedName>
</protein>
<dbReference type="InterPro" id="IPR012328">
    <property type="entry name" value="Chalcone/stilbene_synt_C"/>
</dbReference>
<dbReference type="Proteomes" id="UP000077755">
    <property type="component" value="Chromosome 2"/>
</dbReference>
<comment type="catalytic activity">
    <reaction evidence="2">
        <text>a very-long-chain acyl-CoA + malonyl-CoA + H(+) = a very-long-chain 3-oxoacyl-CoA + CO2 + CoA</text>
        <dbReference type="Rhea" id="RHEA:32727"/>
        <dbReference type="ChEBI" id="CHEBI:15378"/>
        <dbReference type="ChEBI" id="CHEBI:16526"/>
        <dbReference type="ChEBI" id="CHEBI:57287"/>
        <dbReference type="ChEBI" id="CHEBI:57384"/>
        <dbReference type="ChEBI" id="CHEBI:90725"/>
        <dbReference type="ChEBI" id="CHEBI:90736"/>
        <dbReference type="EC" id="2.3.1.199"/>
    </reaction>
</comment>
<accession>A0A166ED91</accession>
<evidence type="ECO:0000313" key="4">
    <source>
        <dbReference type="EMBL" id="WOG88943.1"/>
    </source>
</evidence>
<dbReference type="AlphaFoldDB" id="A0A166ED91"/>
<dbReference type="Pfam" id="PF08392">
    <property type="entry name" value="FAE1_CUT1_RppA"/>
    <property type="match status" value="1"/>
</dbReference>
<reference evidence="4" key="1">
    <citation type="journal article" date="2016" name="Nat. Genet.">
        <title>A high-quality carrot genome assembly provides new insights into carotenoid accumulation and asterid genome evolution.</title>
        <authorList>
            <person name="Iorizzo M."/>
            <person name="Ellison S."/>
            <person name="Senalik D."/>
            <person name="Zeng P."/>
            <person name="Satapoomin P."/>
            <person name="Huang J."/>
            <person name="Bowman M."/>
            <person name="Iovene M."/>
            <person name="Sanseverino W."/>
            <person name="Cavagnaro P."/>
            <person name="Yildiz M."/>
            <person name="Macko-Podgorni A."/>
            <person name="Moranska E."/>
            <person name="Grzebelus E."/>
            <person name="Grzebelus D."/>
            <person name="Ashrafi H."/>
            <person name="Zheng Z."/>
            <person name="Cheng S."/>
            <person name="Spooner D."/>
            <person name="Van Deynze A."/>
            <person name="Simon P."/>
        </authorList>
    </citation>
    <scope>NUCLEOTIDE SEQUENCE</scope>
    <source>
        <tissue evidence="4">Leaf</tissue>
    </source>
</reference>
<dbReference type="Pfam" id="PF02797">
    <property type="entry name" value="Chal_sti_synt_C"/>
    <property type="match status" value="1"/>
</dbReference>
<gene>
    <name evidence="4" type="ORF">DCAR_0208178</name>
</gene>
<dbReference type="InterPro" id="IPR016039">
    <property type="entry name" value="Thiolase-like"/>
</dbReference>
<sequence length="493" mass="55684">MPDFSSCVKLKYLKLGYQILVNHFVASVLITILVYILSEVLRSSPHEIVAFWNCLHFDLVQILWSSFLFIFISTLYNMSKPQTVYLVDFACYKAPAELCFSIRDYVERVKLIMSGPENKNLDFLLRVSERIGLGERTCMPPAIHLNPPNPTMKALREEAEMVIFSAMDSLFQKSGLNPRDINVLVVNCSICFSTPSLSAMVINKYKMNASIKSFNILGMGCSGSLISIDLVRQLLQAHPSYNAVVVSAELMTTIFYRGKERSMLVPNCLFRMGGAAIFLSTRNSFCNVGAKYRLLHLVRTHTAGDDKSHNCVYVKEDPEGVLGIWLSKDLLAVAGEALKLNLTSLGPLVLPASERFLYMLNFIARRIFHLRWKPYIPDFKQAFKHFCIHAGGPAVIDGVQDTLQLSKEQVEASRSAFHRFGNTSSSSLWYEMSYIEAKGRMNKGDRIWQIAFGSGYKCFSAVWECNETVKFPPTEPWLDCIDNYPTCIPQVAK</sequence>
<dbReference type="Gramene" id="KZN06407">
    <property type="protein sequence ID" value="KZN06407"/>
    <property type="gene ID" value="DCAR_007244"/>
</dbReference>
<dbReference type="Gene3D" id="3.40.47.10">
    <property type="match status" value="1"/>
</dbReference>
<name>A0A166ED91_DAUCS</name>
<evidence type="ECO:0000256" key="2">
    <source>
        <dbReference type="ARBA" id="ARBA00047375"/>
    </source>
</evidence>
<evidence type="ECO:0000313" key="5">
    <source>
        <dbReference type="Proteomes" id="UP000077755"/>
    </source>
</evidence>
<evidence type="ECO:0000256" key="1">
    <source>
        <dbReference type="ARBA" id="ARBA00023315"/>
    </source>
</evidence>
<proteinExistence type="inferred from homology"/>
<dbReference type="PANTHER" id="PTHR31561">
    <property type="entry name" value="3-KETOACYL-COA SYNTHASE"/>
    <property type="match status" value="1"/>
</dbReference>